<feature type="transmembrane region" description="Helical" evidence="2">
    <location>
        <begin position="24"/>
        <end position="46"/>
    </location>
</feature>
<keyword evidence="2" id="KW-0812">Transmembrane</keyword>
<feature type="transmembrane region" description="Helical" evidence="2">
    <location>
        <begin position="66"/>
        <end position="84"/>
    </location>
</feature>
<name>A0A074WIT8_9PEZI</name>
<dbReference type="STRING" id="1043004.A0A074WIT8"/>
<reference evidence="3 4" key="1">
    <citation type="journal article" date="2014" name="BMC Genomics">
        <title>Genome sequencing of four Aureobasidium pullulans varieties: biotechnological potential, stress tolerance, and description of new species.</title>
        <authorList>
            <person name="Gostin Ar C."/>
            <person name="Ohm R.A."/>
            <person name="Kogej T."/>
            <person name="Sonjak S."/>
            <person name="Turk M."/>
            <person name="Zajc J."/>
            <person name="Zalar P."/>
            <person name="Grube M."/>
            <person name="Sun H."/>
            <person name="Han J."/>
            <person name="Sharma A."/>
            <person name="Chiniquy J."/>
            <person name="Ngan C.Y."/>
            <person name="Lipzen A."/>
            <person name="Barry K."/>
            <person name="Grigoriev I.V."/>
            <person name="Gunde-Cimerman N."/>
        </authorList>
    </citation>
    <scope>NUCLEOTIDE SEQUENCE [LARGE SCALE GENOMIC DNA]</scope>
    <source>
        <strain evidence="3 4">CBS 147.97</strain>
    </source>
</reference>
<evidence type="ECO:0000256" key="2">
    <source>
        <dbReference type="SAM" id="Phobius"/>
    </source>
</evidence>
<accession>A0A074WIT8</accession>
<dbReference type="PANTHER" id="PTHR35043">
    <property type="entry name" value="TRANSCRIPTION FACTOR DOMAIN-CONTAINING PROTEIN"/>
    <property type="match status" value="1"/>
</dbReference>
<evidence type="ECO:0000313" key="4">
    <source>
        <dbReference type="Proteomes" id="UP000027730"/>
    </source>
</evidence>
<dbReference type="AlphaFoldDB" id="A0A074WIT8"/>
<proteinExistence type="predicted"/>
<protein>
    <submittedName>
        <fullName evidence="3">Uncharacterized protein</fullName>
    </submittedName>
</protein>
<feature type="region of interest" description="Disordered" evidence="1">
    <location>
        <begin position="277"/>
        <end position="302"/>
    </location>
</feature>
<gene>
    <name evidence="3" type="ORF">M436DRAFT_75866</name>
</gene>
<feature type="transmembrane region" description="Helical" evidence="2">
    <location>
        <begin position="489"/>
        <end position="510"/>
    </location>
</feature>
<evidence type="ECO:0000313" key="3">
    <source>
        <dbReference type="EMBL" id="KEQ69722.1"/>
    </source>
</evidence>
<feature type="transmembrane region" description="Helical" evidence="2">
    <location>
        <begin position="202"/>
        <end position="221"/>
    </location>
</feature>
<keyword evidence="2" id="KW-1133">Transmembrane helix</keyword>
<feature type="transmembrane region" description="Helical" evidence="2">
    <location>
        <begin position="174"/>
        <end position="196"/>
    </location>
</feature>
<feature type="transmembrane region" description="Helical" evidence="2">
    <location>
        <begin position="416"/>
        <end position="435"/>
    </location>
</feature>
<dbReference type="Proteomes" id="UP000027730">
    <property type="component" value="Unassembled WGS sequence"/>
</dbReference>
<dbReference type="OrthoDB" id="3061561at2759"/>
<evidence type="ECO:0000256" key="1">
    <source>
        <dbReference type="SAM" id="MobiDB-lite"/>
    </source>
</evidence>
<dbReference type="PANTHER" id="PTHR35043:SF7">
    <property type="entry name" value="TRANSCRIPTION FACTOR DOMAIN-CONTAINING PROTEIN"/>
    <property type="match status" value="1"/>
</dbReference>
<organism evidence="3 4">
    <name type="scientific">Aureobasidium namibiae CBS 147.97</name>
    <dbReference type="NCBI Taxonomy" id="1043004"/>
    <lineage>
        <taxon>Eukaryota</taxon>
        <taxon>Fungi</taxon>
        <taxon>Dikarya</taxon>
        <taxon>Ascomycota</taxon>
        <taxon>Pezizomycotina</taxon>
        <taxon>Dothideomycetes</taxon>
        <taxon>Dothideomycetidae</taxon>
        <taxon>Dothideales</taxon>
        <taxon>Saccotheciaceae</taxon>
        <taxon>Aureobasidium</taxon>
    </lineage>
</organism>
<keyword evidence="4" id="KW-1185">Reference proteome</keyword>
<sequence length="543" mass="62235">MFTVFGNHTDLVSWTAEPHRRGSFGILSSCIITISLCVWTALHLNVPHYSDAKRHWFTKRLMWRKVGWLCLGLLAPEMVAYSAWDQYRRSKSHAKAMSTIDATRKWSMVHAFYAVMGGFVVDLDEEALLYPRHIGRRRLTLTPAGVEYFARHHSGLLPQLREEEIRDKSKANALAKFLVCVQAGWFICQCITRMALSLPITLLELNTLGHSVCALIVYMFWWNKPLDIEQPTPVLTLGIQDTIAFLCMKSKDLRPLYRPNRSNKAETYYLKSVIVSTEPSSDPADGKDSNNQKAPDTEPKNVNKFERTALSHTLEQILELVPNFRTKNSRTDPESSPSTRAKVELVKDEIHVETSIQNLHETITLYGEDIRRWTLAADLLRTFQLGNDEKPENTIVRRSRNWPTIDLRPGDFDWKLLIALNASSVLYGGLHALAWNADFINRAQQHMWRLASSFVICFIPLSTCVLLIEDLLTVGGEYKFQVMTRVNKFMYRYQLWQMFLASGLGAYMWARVYLVVESFISLGHSPAGVYDLPVWSSYVPHIT</sequence>
<feature type="transmembrane region" description="Helical" evidence="2">
    <location>
        <begin position="447"/>
        <end position="468"/>
    </location>
</feature>
<dbReference type="EMBL" id="KL584720">
    <property type="protein sequence ID" value="KEQ69722.1"/>
    <property type="molecule type" value="Genomic_DNA"/>
</dbReference>
<dbReference type="HOGENOM" id="CLU_022883_5_1_1"/>
<dbReference type="GeneID" id="25415745"/>
<keyword evidence="2" id="KW-0472">Membrane</keyword>
<dbReference type="RefSeq" id="XP_013423986.1">
    <property type="nucleotide sequence ID" value="XM_013568532.1"/>
</dbReference>
<feature type="compositionally biased region" description="Basic and acidic residues" evidence="1">
    <location>
        <begin position="284"/>
        <end position="302"/>
    </location>
</feature>